<proteinExistence type="predicted"/>
<evidence type="ECO:0000313" key="6">
    <source>
        <dbReference type="EMBL" id="GAV71168.1"/>
    </source>
</evidence>
<gene>
    <name evidence="6" type="ORF">CFOL_v3_14662</name>
</gene>
<accession>A0A1Q3BTB2</accession>
<dbReference type="InterPro" id="IPR011989">
    <property type="entry name" value="ARM-like"/>
</dbReference>
<name>A0A1Q3BTB2_CEPFO</name>
<dbReference type="PROSITE" id="PS50303">
    <property type="entry name" value="PUM_HD"/>
    <property type="match status" value="1"/>
</dbReference>
<feature type="domain" description="PUM-HD" evidence="5">
    <location>
        <begin position="1"/>
        <end position="305"/>
    </location>
</feature>
<dbReference type="PROSITE" id="PS50302">
    <property type="entry name" value="PUM"/>
    <property type="match status" value="2"/>
</dbReference>
<keyword evidence="3" id="KW-0694">RNA-binding</keyword>
<evidence type="ECO:0000256" key="3">
    <source>
        <dbReference type="ARBA" id="ARBA00022884"/>
    </source>
</evidence>
<dbReference type="PANTHER" id="PTHR12537:SF137">
    <property type="entry name" value="PUMILIO HOMOLOG 16-RELATED"/>
    <property type="match status" value="1"/>
</dbReference>
<protein>
    <submittedName>
        <fullName evidence="6">PUF domain-containing protein</fullName>
    </submittedName>
</protein>
<dbReference type="SUPFAM" id="SSF48371">
    <property type="entry name" value="ARM repeat"/>
    <property type="match status" value="1"/>
</dbReference>
<dbReference type="Pfam" id="PF00806">
    <property type="entry name" value="PUF"/>
    <property type="match status" value="4"/>
</dbReference>
<dbReference type="Gene3D" id="1.25.10.10">
    <property type="entry name" value="Leucine-rich Repeat Variant"/>
    <property type="match status" value="1"/>
</dbReference>
<dbReference type="GO" id="GO:0003729">
    <property type="term" value="F:mRNA binding"/>
    <property type="evidence" value="ECO:0007669"/>
    <property type="project" value="TreeGrafter"/>
</dbReference>
<dbReference type="EMBL" id="BDDD01000882">
    <property type="protein sequence ID" value="GAV71168.1"/>
    <property type="molecule type" value="Genomic_DNA"/>
</dbReference>
<dbReference type="STRING" id="3775.A0A1Q3BTB2"/>
<feature type="repeat" description="Pumilio" evidence="4">
    <location>
        <begin position="238"/>
        <end position="279"/>
    </location>
</feature>
<keyword evidence="7" id="KW-1185">Reference proteome</keyword>
<comment type="caution">
    <text evidence="6">The sequence shown here is derived from an EMBL/GenBank/DDBJ whole genome shotgun (WGS) entry which is preliminary data.</text>
</comment>
<dbReference type="Proteomes" id="UP000187406">
    <property type="component" value="Unassembled WGS sequence"/>
</dbReference>
<sequence>MYLQRKVALKDPRITCKIFKGVIGFIFHLMTNKDGSYLFGKLIESCDEIQLQVIVSKITSQSDLFIKAVKDKWGSNSIKNLIKVLVRSHLVSNLIPLLYNEFYGLMIDDIGYSVVVKCIDLLDTETNDLLYQAAFEHYLALAINERGCISLNAFITNSKGLARGQLLTLISGNSLFLAFDPIGNFVVQHVLKLHNPFINEKIFSSLKGHYVSLSQLKGGSHVVERCLESTGTYHVLDDFLRSNDLLKVAQDKYGNYVIQTALRFLKQTHNPLYQNLLMKLQPLLDPTSLQSKYVTKVRNMIASEIWHKKP</sequence>
<dbReference type="InParanoid" id="A0A1Q3BTB2"/>
<reference evidence="7" key="1">
    <citation type="submission" date="2016-04" db="EMBL/GenBank/DDBJ databases">
        <title>Cephalotus genome sequencing.</title>
        <authorList>
            <person name="Fukushima K."/>
            <person name="Hasebe M."/>
            <person name="Fang X."/>
        </authorList>
    </citation>
    <scope>NUCLEOTIDE SEQUENCE [LARGE SCALE GENOMIC DNA]</scope>
    <source>
        <strain evidence="7">cv. St1</strain>
    </source>
</reference>
<dbReference type="InterPro" id="IPR033133">
    <property type="entry name" value="PUM-HD"/>
</dbReference>
<evidence type="ECO:0000259" key="5">
    <source>
        <dbReference type="PROSITE" id="PS50303"/>
    </source>
</evidence>
<keyword evidence="2" id="KW-0810">Translation regulation</keyword>
<dbReference type="InterPro" id="IPR016024">
    <property type="entry name" value="ARM-type_fold"/>
</dbReference>
<dbReference type="PANTHER" id="PTHR12537">
    <property type="entry name" value="RNA BINDING PROTEIN PUMILIO-RELATED"/>
    <property type="match status" value="1"/>
</dbReference>
<dbReference type="InterPro" id="IPR001313">
    <property type="entry name" value="Pumilio_RNA-bd_rpt"/>
</dbReference>
<evidence type="ECO:0000256" key="2">
    <source>
        <dbReference type="ARBA" id="ARBA00022845"/>
    </source>
</evidence>
<dbReference type="OrthoDB" id="668540at2759"/>
<dbReference type="SMART" id="SM00025">
    <property type="entry name" value="Pumilio"/>
    <property type="match status" value="5"/>
</dbReference>
<evidence type="ECO:0000256" key="4">
    <source>
        <dbReference type="PROSITE-ProRule" id="PRU00317"/>
    </source>
</evidence>
<keyword evidence="1" id="KW-0677">Repeat</keyword>
<dbReference type="GO" id="GO:0005737">
    <property type="term" value="C:cytoplasm"/>
    <property type="evidence" value="ECO:0007669"/>
    <property type="project" value="TreeGrafter"/>
</dbReference>
<organism evidence="6 7">
    <name type="scientific">Cephalotus follicularis</name>
    <name type="common">Albany pitcher plant</name>
    <dbReference type="NCBI Taxonomy" id="3775"/>
    <lineage>
        <taxon>Eukaryota</taxon>
        <taxon>Viridiplantae</taxon>
        <taxon>Streptophyta</taxon>
        <taxon>Embryophyta</taxon>
        <taxon>Tracheophyta</taxon>
        <taxon>Spermatophyta</taxon>
        <taxon>Magnoliopsida</taxon>
        <taxon>eudicotyledons</taxon>
        <taxon>Gunneridae</taxon>
        <taxon>Pentapetalae</taxon>
        <taxon>rosids</taxon>
        <taxon>fabids</taxon>
        <taxon>Oxalidales</taxon>
        <taxon>Cephalotaceae</taxon>
        <taxon>Cephalotus</taxon>
    </lineage>
</organism>
<evidence type="ECO:0000256" key="1">
    <source>
        <dbReference type="ARBA" id="ARBA00022737"/>
    </source>
</evidence>
<dbReference type="AlphaFoldDB" id="A0A1Q3BTB2"/>
<feature type="repeat" description="Pumilio" evidence="4">
    <location>
        <begin position="168"/>
        <end position="204"/>
    </location>
</feature>
<evidence type="ECO:0000313" key="7">
    <source>
        <dbReference type="Proteomes" id="UP000187406"/>
    </source>
</evidence>
<dbReference type="GO" id="GO:0006417">
    <property type="term" value="P:regulation of translation"/>
    <property type="evidence" value="ECO:0007669"/>
    <property type="project" value="UniProtKB-KW"/>
</dbReference>